<evidence type="ECO:0000313" key="1">
    <source>
        <dbReference type="EMBL" id="KKQ73989.1"/>
    </source>
</evidence>
<reference evidence="1 2" key="1">
    <citation type="journal article" date="2015" name="Nature">
        <title>rRNA introns, odd ribosomes, and small enigmatic genomes across a large radiation of phyla.</title>
        <authorList>
            <person name="Brown C.T."/>
            <person name="Hug L.A."/>
            <person name="Thomas B.C."/>
            <person name="Sharon I."/>
            <person name="Castelle C.J."/>
            <person name="Singh A."/>
            <person name="Wilkins M.J."/>
            <person name="Williams K.H."/>
            <person name="Banfield J.F."/>
        </authorList>
    </citation>
    <scope>NUCLEOTIDE SEQUENCE [LARGE SCALE GENOMIC DNA]</scope>
</reference>
<dbReference type="STRING" id="1618336.US94_C0017G0002"/>
<sequence length="209" mass="24122">MDDSYVKDLEKFFERMLNPLKDNPFTMVIRLISKCKVLPFDGNKDLVVVLSKSFNDASIAINKHGIKSGRPNEVGNKIEPFVKTALNQNKIAAIIPEGRSAGYPDLMFEFNKENYYLECKSFSSKTEDSSQRTFYFSPSKTFKVKKDACHLMVSYRVYTKNKKFFVDKWSLYSLETLKVDLKHEFNQSNKKMYDTEGGLKLIASKTLNN</sequence>
<dbReference type="AlphaFoldDB" id="A0A0G0MJS8"/>
<dbReference type="Proteomes" id="UP000034498">
    <property type="component" value="Unassembled WGS sequence"/>
</dbReference>
<name>A0A0G0MJS8_9BACT</name>
<evidence type="ECO:0000313" key="2">
    <source>
        <dbReference type="Proteomes" id="UP000034498"/>
    </source>
</evidence>
<organism evidence="1 2">
    <name type="scientific">Berkelbacteria bacterium GW2011_GWB1_38_5</name>
    <dbReference type="NCBI Taxonomy" id="1618336"/>
    <lineage>
        <taxon>Bacteria</taxon>
        <taxon>Candidatus Berkelbacteria</taxon>
    </lineage>
</organism>
<protein>
    <submittedName>
        <fullName evidence="1">Molybdopterin biosynthesis protein MoeA</fullName>
    </submittedName>
</protein>
<comment type="caution">
    <text evidence="1">The sequence shown here is derived from an EMBL/GenBank/DDBJ whole genome shotgun (WGS) entry which is preliminary data.</text>
</comment>
<accession>A0A0G0MJS8</accession>
<proteinExistence type="predicted"/>
<gene>
    <name evidence="1" type="ORF">US94_C0017G0002</name>
</gene>
<dbReference type="EMBL" id="LBUX01000017">
    <property type="protein sequence ID" value="KKQ73989.1"/>
    <property type="molecule type" value="Genomic_DNA"/>
</dbReference>